<proteinExistence type="predicted"/>
<keyword evidence="5" id="KW-1185">Reference proteome</keyword>
<name>A0A840ZS02_9HYPH</name>
<evidence type="ECO:0000313" key="5">
    <source>
        <dbReference type="Proteomes" id="UP000583454"/>
    </source>
</evidence>
<feature type="region of interest" description="Disordered" evidence="1">
    <location>
        <begin position="412"/>
        <end position="435"/>
    </location>
</feature>
<dbReference type="Proteomes" id="UP000583454">
    <property type="component" value="Unassembled WGS sequence"/>
</dbReference>
<organism evidence="4 5">
    <name type="scientific">Methylorubrum rhodinum</name>
    <dbReference type="NCBI Taxonomy" id="29428"/>
    <lineage>
        <taxon>Bacteria</taxon>
        <taxon>Pseudomonadati</taxon>
        <taxon>Pseudomonadota</taxon>
        <taxon>Alphaproteobacteria</taxon>
        <taxon>Hyphomicrobiales</taxon>
        <taxon>Methylobacteriaceae</taxon>
        <taxon>Methylorubrum</taxon>
    </lineage>
</organism>
<protein>
    <submittedName>
        <fullName evidence="4">Glycosyltransferase involved in cell wall biosynthesis</fullName>
    </submittedName>
</protein>
<dbReference type="PANTHER" id="PTHR12526">
    <property type="entry name" value="GLYCOSYLTRANSFERASE"/>
    <property type="match status" value="1"/>
</dbReference>
<comment type="caution">
    <text evidence="4">The sequence shown here is derived from an EMBL/GenBank/DDBJ whole genome shotgun (WGS) entry which is preliminary data.</text>
</comment>
<evidence type="ECO:0000313" key="4">
    <source>
        <dbReference type="EMBL" id="MBB5760120.1"/>
    </source>
</evidence>
<dbReference type="Pfam" id="PF00534">
    <property type="entry name" value="Glycos_transf_1"/>
    <property type="match status" value="1"/>
</dbReference>
<dbReference type="InterPro" id="IPR015393">
    <property type="entry name" value="DUF1972"/>
</dbReference>
<dbReference type="AlphaFoldDB" id="A0A840ZS02"/>
<evidence type="ECO:0000259" key="3">
    <source>
        <dbReference type="Pfam" id="PF09314"/>
    </source>
</evidence>
<reference evidence="4 5" key="1">
    <citation type="submission" date="2020-08" db="EMBL/GenBank/DDBJ databases">
        <title>Genomic Encyclopedia of Type Strains, Phase IV (KMG-IV): sequencing the most valuable type-strain genomes for metagenomic binning, comparative biology and taxonomic classification.</title>
        <authorList>
            <person name="Goeker M."/>
        </authorList>
    </citation>
    <scope>NUCLEOTIDE SEQUENCE [LARGE SCALE GENOMIC DNA]</scope>
    <source>
        <strain evidence="4 5">DSM 2163</strain>
    </source>
</reference>
<dbReference type="SUPFAM" id="SSF53756">
    <property type="entry name" value="UDP-Glycosyltransferase/glycogen phosphorylase"/>
    <property type="match status" value="1"/>
</dbReference>
<feature type="region of interest" description="Disordered" evidence="1">
    <location>
        <begin position="1"/>
        <end position="38"/>
    </location>
</feature>
<dbReference type="InterPro" id="IPR001296">
    <property type="entry name" value="Glyco_trans_1"/>
</dbReference>
<accession>A0A840ZS02</accession>
<gene>
    <name evidence="4" type="ORF">HNR00_004866</name>
</gene>
<sequence length="435" mass="47163">MDAGNAHGVTALDSSRFGTDPAPLTGPEQAAGPRPMAAGAGRPAVAILGTRGIPAAHGGFETLAERLAQHLAAQGWRVTVYCQHEVTTLRRRFSSTTWRGIELVHVQVAQTGALATLAFDGHCVRHAAQRDAACLVLGYNGAPFLPWLRLRGRKILTNMDGIEWRRPKWNAAVRAYFWVAEWIAAWTSHRLIADHPAIADHLATRRPRSAIATIPYGGDPVEAAPTAPLDALGLAPDRYLLSVARIEPDNSILPIVRAFSRRRRGLRLVVVGCLDAANPYHRAVRAAAGDEVMFPGGLYDPAIVRALRFHARAYLHGHRVGGTNPSLVEALWAGNAVIAHDNVFNAWTTGPGQFAFRDEETLEAAIDLALTRPEYLAPARKAARRRAAEAFRWSDVLARYEAELLALARDVARAEGRSEPDARAVGGTAPAPRSR</sequence>
<dbReference type="GO" id="GO:0016757">
    <property type="term" value="F:glycosyltransferase activity"/>
    <property type="evidence" value="ECO:0007669"/>
    <property type="project" value="InterPro"/>
</dbReference>
<feature type="domain" description="Glycosyl transferase family 1" evidence="2">
    <location>
        <begin position="237"/>
        <end position="385"/>
    </location>
</feature>
<feature type="domain" description="DUF1972" evidence="3">
    <location>
        <begin position="45"/>
        <end position="219"/>
    </location>
</feature>
<dbReference type="Gene3D" id="3.40.50.2000">
    <property type="entry name" value="Glycogen Phosphorylase B"/>
    <property type="match status" value="2"/>
</dbReference>
<dbReference type="Pfam" id="PF09314">
    <property type="entry name" value="DUF1972"/>
    <property type="match status" value="1"/>
</dbReference>
<dbReference type="EMBL" id="JACHOP010000035">
    <property type="protein sequence ID" value="MBB5760120.1"/>
    <property type="molecule type" value="Genomic_DNA"/>
</dbReference>
<keyword evidence="4" id="KW-0808">Transferase</keyword>
<evidence type="ECO:0000256" key="1">
    <source>
        <dbReference type="SAM" id="MobiDB-lite"/>
    </source>
</evidence>
<feature type="compositionally biased region" description="Basic and acidic residues" evidence="1">
    <location>
        <begin position="412"/>
        <end position="422"/>
    </location>
</feature>
<evidence type="ECO:0000259" key="2">
    <source>
        <dbReference type="Pfam" id="PF00534"/>
    </source>
</evidence>